<accession>A0A381U3T4</accession>
<evidence type="ECO:0000313" key="1">
    <source>
        <dbReference type="EMBL" id="SVA22258.1"/>
    </source>
</evidence>
<gene>
    <name evidence="1" type="ORF">METZ01_LOCUS75112</name>
</gene>
<sequence length="405" mass="44579">MGFPQELDEDITLEKKWLMILPASQEKHGPVADKVTSIIADAATSVGRFKVIDRNLVDEILEEQAFQMSGIVSDEQVVEFGELAAAEEALIINIVHFGQKGVPKPKKGDDDDKDDDDKDETLFSWVVKKTVTAAVDNTKSAKEKRRLELENNIHTIINANVRLVNVETGISEKSFKLGASHTGGNRDASLEKTLSNLTLQVHSKLKELYMITSEVMEVDGKTISILSGENLGLQKGDFFEIASKDKQKTYKGRTITLPGKTRGLARITEVGPDASKAKIVRKWRKVKEGHKAYEMLTNPYIADLSLSYGPLPHYDLTGKFVINPLGLLSGSLNGHFGFIQDSREKMDIYLGMGGSLDFTLFSGFGSTISTSLDIPFCLTFTKDDENHSVNSGLVMPAARLNLGVQ</sequence>
<dbReference type="AlphaFoldDB" id="A0A381U3T4"/>
<dbReference type="Gene3D" id="3.40.50.10610">
    <property type="entry name" value="ABC-type transport auxiliary lipoprotein component"/>
    <property type="match status" value="1"/>
</dbReference>
<feature type="non-terminal residue" evidence="1">
    <location>
        <position position="405"/>
    </location>
</feature>
<dbReference type="EMBL" id="UINC01005586">
    <property type="protein sequence ID" value="SVA22258.1"/>
    <property type="molecule type" value="Genomic_DNA"/>
</dbReference>
<name>A0A381U3T4_9ZZZZ</name>
<organism evidence="1">
    <name type="scientific">marine metagenome</name>
    <dbReference type="NCBI Taxonomy" id="408172"/>
    <lineage>
        <taxon>unclassified sequences</taxon>
        <taxon>metagenomes</taxon>
        <taxon>ecological metagenomes</taxon>
    </lineage>
</organism>
<reference evidence="1" key="1">
    <citation type="submission" date="2018-05" db="EMBL/GenBank/DDBJ databases">
        <authorList>
            <person name="Lanie J.A."/>
            <person name="Ng W.-L."/>
            <person name="Kazmierczak K.M."/>
            <person name="Andrzejewski T.M."/>
            <person name="Davidsen T.M."/>
            <person name="Wayne K.J."/>
            <person name="Tettelin H."/>
            <person name="Glass J.I."/>
            <person name="Rusch D."/>
            <person name="Podicherti R."/>
            <person name="Tsui H.-C.T."/>
            <person name="Winkler M.E."/>
        </authorList>
    </citation>
    <scope>NUCLEOTIDE SEQUENCE</scope>
</reference>
<proteinExistence type="predicted"/>
<protein>
    <submittedName>
        <fullName evidence="1">Uncharacterized protein</fullName>
    </submittedName>
</protein>